<feature type="region of interest" description="Disordered" evidence="1">
    <location>
        <begin position="1"/>
        <end position="34"/>
    </location>
</feature>
<name>A0A091D2K9_FUKDA</name>
<evidence type="ECO:0000313" key="2">
    <source>
        <dbReference type="EMBL" id="KFO26344.1"/>
    </source>
</evidence>
<keyword evidence="3" id="KW-1185">Reference proteome</keyword>
<dbReference type="EMBL" id="KN123195">
    <property type="protein sequence ID" value="KFO26344.1"/>
    <property type="molecule type" value="Genomic_DNA"/>
</dbReference>
<proteinExistence type="predicted"/>
<organism evidence="2 3">
    <name type="scientific">Fukomys damarensis</name>
    <name type="common">Damaraland mole rat</name>
    <name type="synonym">Cryptomys damarensis</name>
    <dbReference type="NCBI Taxonomy" id="885580"/>
    <lineage>
        <taxon>Eukaryota</taxon>
        <taxon>Metazoa</taxon>
        <taxon>Chordata</taxon>
        <taxon>Craniata</taxon>
        <taxon>Vertebrata</taxon>
        <taxon>Euteleostomi</taxon>
        <taxon>Mammalia</taxon>
        <taxon>Eutheria</taxon>
        <taxon>Euarchontoglires</taxon>
        <taxon>Glires</taxon>
        <taxon>Rodentia</taxon>
        <taxon>Hystricomorpha</taxon>
        <taxon>Bathyergidae</taxon>
        <taxon>Fukomys</taxon>
    </lineage>
</organism>
<feature type="compositionally biased region" description="Basic and acidic residues" evidence="1">
    <location>
        <begin position="1"/>
        <end position="15"/>
    </location>
</feature>
<protein>
    <submittedName>
        <fullName evidence="2">Uncharacterized protein</fullName>
    </submittedName>
</protein>
<gene>
    <name evidence="2" type="ORF">H920_12259</name>
</gene>
<dbReference type="Proteomes" id="UP000028990">
    <property type="component" value="Unassembled WGS sequence"/>
</dbReference>
<evidence type="ECO:0000256" key="1">
    <source>
        <dbReference type="SAM" id="MobiDB-lite"/>
    </source>
</evidence>
<dbReference type="AlphaFoldDB" id="A0A091D2K9"/>
<evidence type="ECO:0000313" key="3">
    <source>
        <dbReference type="Proteomes" id="UP000028990"/>
    </source>
</evidence>
<accession>A0A091D2K9</accession>
<sequence length="68" mass="7461">MDRSDAVTISKDSRQNEGILDATEASEPQTTSGSDAVFKHSLSMEVTELSLPAQVILLNFKCYVMLLQ</sequence>
<reference evidence="2 3" key="1">
    <citation type="submission" date="2013-11" db="EMBL/GenBank/DDBJ databases">
        <title>The Damaraland mole rat (Fukomys damarensis) genome and evolution of African mole rats.</title>
        <authorList>
            <person name="Gladyshev V.N."/>
            <person name="Fang X."/>
        </authorList>
    </citation>
    <scope>NUCLEOTIDE SEQUENCE [LARGE SCALE GENOMIC DNA]</scope>
    <source>
        <tissue evidence="2">Liver</tissue>
    </source>
</reference>